<evidence type="ECO:0000313" key="4">
    <source>
        <dbReference type="Proteomes" id="UP000494329"/>
    </source>
</evidence>
<keyword evidence="1" id="KW-0732">Signal</keyword>
<feature type="chain" id="PRO_5026830178" description="SPOR domain-containing protein" evidence="1">
    <location>
        <begin position="20"/>
        <end position="186"/>
    </location>
</feature>
<dbReference type="AlphaFoldDB" id="A0A6J5E579"/>
<name>A0A6J5E579_9BURK</name>
<dbReference type="Pfam" id="PF05036">
    <property type="entry name" value="SPOR"/>
    <property type="match status" value="1"/>
</dbReference>
<dbReference type="Gene3D" id="3.30.70.1070">
    <property type="entry name" value="Sporulation related repeat"/>
    <property type="match status" value="1"/>
</dbReference>
<proteinExistence type="predicted"/>
<keyword evidence="4" id="KW-1185">Reference proteome</keyword>
<evidence type="ECO:0000259" key="2">
    <source>
        <dbReference type="PROSITE" id="PS51724"/>
    </source>
</evidence>
<dbReference type="Proteomes" id="UP000494329">
    <property type="component" value="Unassembled WGS sequence"/>
</dbReference>
<organism evidence="3 4">
    <name type="scientific">Paraburkholderia solisilvae</name>
    <dbReference type="NCBI Taxonomy" id="624376"/>
    <lineage>
        <taxon>Bacteria</taxon>
        <taxon>Pseudomonadati</taxon>
        <taxon>Pseudomonadota</taxon>
        <taxon>Betaproteobacteria</taxon>
        <taxon>Burkholderiales</taxon>
        <taxon>Burkholderiaceae</taxon>
        <taxon>Paraburkholderia</taxon>
    </lineage>
</organism>
<dbReference type="EMBL" id="CADIKF010000025">
    <property type="protein sequence ID" value="CAB3760446.1"/>
    <property type="molecule type" value="Genomic_DNA"/>
</dbReference>
<reference evidence="3 4" key="1">
    <citation type="submission" date="2020-04" db="EMBL/GenBank/DDBJ databases">
        <authorList>
            <person name="De Canck E."/>
        </authorList>
    </citation>
    <scope>NUCLEOTIDE SEQUENCE [LARGE SCALE GENOMIC DNA]</scope>
    <source>
        <strain evidence="3 4">LMG 29739</strain>
    </source>
</reference>
<dbReference type="PROSITE" id="PS51724">
    <property type="entry name" value="SPOR"/>
    <property type="match status" value="1"/>
</dbReference>
<feature type="domain" description="SPOR" evidence="2">
    <location>
        <begin position="84"/>
        <end position="164"/>
    </location>
</feature>
<gene>
    <name evidence="3" type="ORF">LMG29739_03391</name>
</gene>
<dbReference type="SUPFAM" id="SSF110997">
    <property type="entry name" value="Sporulation related repeat"/>
    <property type="match status" value="1"/>
</dbReference>
<evidence type="ECO:0000256" key="1">
    <source>
        <dbReference type="SAM" id="SignalP"/>
    </source>
</evidence>
<evidence type="ECO:0000313" key="3">
    <source>
        <dbReference type="EMBL" id="CAB3760446.1"/>
    </source>
</evidence>
<dbReference type="GO" id="GO:0042834">
    <property type="term" value="F:peptidoglycan binding"/>
    <property type="evidence" value="ECO:0007669"/>
    <property type="project" value="InterPro"/>
</dbReference>
<protein>
    <recommendedName>
        <fullName evidence="2">SPOR domain-containing protein</fullName>
    </recommendedName>
</protein>
<dbReference type="InterPro" id="IPR007730">
    <property type="entry name" value="SPOR-like_dom"/>
</dbReference>
<dbReference type="RefSeq" id="WP_175112084.1">
    <property type="nucleotide sequence ID" value="NZ_CADIKF010000025.1"/>
</dbReference>
<accession>A0A6J5E579</accession>
<sequence>MLKTLFLLLLLAFGTAMFAAGALAPPAVKTPLAALAARAATLLHAPSDARAAPHAAAPAAAPAHAQAAEAASTPLASLLVPVPPPPHGRYALQAASFASRDAATSFAASAIAQDYKALVVPVSDAGQPFIVAVGDYPSPDAARADQLVVQRQLQAGVLPPVILLPAAAASAGASSTKTAAAIPDAQ</sequence>
<dbReference type="InterPro" id="IPR036680">
    <property type="entry name" value="SPOR-like_sf"/>
</dbReference>
<feature type="signal peptide" evidence="1">
    <location>
        <begin position="1"/>
        <end position="19"/>
    </location>
</feature>